<evidence type="ECO:0000313" key="1">
    <source>
        <dbReference type="EMBL" id="RIY05198.1"/>
    </source>
</evidence>
<evidence type="ECO:0000313" key="2">
    <source>
        <dbReference type="Proteomes" id="UP000284250"/>
    </source>
</evidence>
<protein>
    <submittedName>
        <fullName evidence="1">Uncharacterized protein</fullName>
    </submittedName>
</protein>
<sequence>MPWEQSDNTNMTHILGKRDLPKDGWELIKRNLGYQDDGTPYSNLVNPYVVLYNRHSGMMRVFVAVGKLVQDYNYAEIKLVFNGTAQKKAGTLNRLEGIGVALENTVPGRDASVFSAVTRFTSQETKWFMADFPMDYDPCACQFDSKLVIEVNLISEANIKLEGITTGTLLSVKKSDGTNYSSTDFDKGVSVAKKVNGVLKKSQTTYKTISSYTSSVLGTLTTQGTKTSAQDANAKKNAFAQLMSALATNSFLKNGLNSVPYIGAAVSILDSFIGGGKDESGPQAVSIQPMSINMTTSLTVLLPKNWTV</sequence>
<proteinExistence type="predicted"/>
<organism evidence="1 2">
    <name type="scientific">Hymenobacter rubripertinctus</name>
    <dbReference type="NCBI Taxonomy" id="2029981"/>
    <lineage>
        <taxon>Bacteria</taxon>
        <taxon>Pseudomonadati</taxon>
        <taxon>Bacteroidota</taxon>
        <taxon>Cytophagia</taxon>
        <taxon>Cytophagales</taxon>
        <taxon>Hymenobacteraceae</taxon>
        <taxon>Hymenobacter</taxon>
    </lineage>
</organism>
<comment type="caution">
    <text evidence="1">The sequence shown here is derived from an EMBL/GenBank/DDBJ whole genome shotgun (WGS) entry which is preliminary data.</text>
</comment>
<dbReference type="AlphaFoldDB" id="A0A418QJ70"/>
<name>A0A418QJ70_9BACT</name>
<dbReference type="EMBL" id="QYCN01000063">
    <property type="protein sequence ID" value="RIY05198.1"/>
    <property type="molecule type" value="Genomic_DNA"/>
</dbReference>
<dbReference type="Proteomes" id="UP000284250">
    <property type="component" value="Unassembled WGS sequence"/>
</dbReference>
<reference evidence="1 2" key="1">
    <citation type="submission" date="2018-09" db="EMBL/GenBank/DDBJ databases">
        <authorList>
            <person name="Zeman M."/>
            <person name="Pardy F."/>
        </authorList>
    </citation>
    <scope>NUCLEOTIDE SEQUENCE [LARGE SCALE GENOMIC DNA]</scope>
    <source>
        <strain evidence="1 2">CCM 8852</strain>
    </source>
</reference>
<gene>
    <name evidence="1" type="ORF">D0T11_20785</name>
</gene>
<accession>A0A418QJ70</accession>
<reference evidence="1 2" key="2">
    <citation type="submission" date="2019-01" db="EMBL/GenBank/DDBJ databases">
        <title>Hymenobacter humicola sp. nov., isolated from soils in Antarctica.</title>
        <authorList>
            <person name="Sedlacek I."/>
            <person name="Holochova P."/>
            <person name="Kralova S."/>
            <person name="Pantucek R."/>
            <person name="Stankova E."/>
            <person name="Vrbovska V."/>
            <person name="Kristofova L."/>
            <person name="Svec P."/>
            <person name="Busse H.-J."/>
        </authorList>
    </citation>
    <scope>NUCLEOTIDE SEQUENCE [LARGE SCALE GENOMIC DNA]</scope>
    <source>
        <strain evidence="1 2">CCM 8852</strain>
    </source>
</reference>
<keyword evidence="2" id="KW-1185">Reference proteome</keyword>